<keyword evidence="11" id="KW-0902">Two-component regulatory system</keyword>
<organism evidence="18 19">
    <name type="scientific">Rubritalea profundi</name>
    <dbReference type="NCBI Taxonomy" id="1658618"/>
    <lineage>
        <taxon>Bacteria</taxon>
        <taxon>Pseudomonadati</taxon>
        <taxon>Verrucomicrobiota</taxon>
        <taxon>Verrucomicrobiia</taxon>
        <taxon>Verrucomicrobiales</taxon>
        <taxon>Rubritaleaceae</taxon>
        <taxon>Rubritalea</taxon>
    </lineage>
</organism>
<evidence type="ECO:0000256" key="1">
    <source>
        <dbReference type="ARBA" id="ARBA00000085"/>
    </source>
</evidence>
<protein>
    <recommendedName>
        <fullName evidence="3">histidine kinase</fullName>
        <ecNumber evidence="3">2.7.13.3</ecNumber>
    </recommendedName>
</protein>
<evidence type="ECO:0000313" key="18">
    <source>
        <dbReference type="EMBL" id="PQJ29383.1"/>
    </source>
</evidence>
<dbReference type="InterPro" id="IPR005467">
    <property type="entry name" value="His_kinase_dom"/>
</dbReference>
<keyword evidence="12" id="KW-0472">Membrane</keyword>
<evidence type="ECO:0000256" key="14">
    <source>
        <dbReference type="SAM" id="Coils"/>
    </source>
</evidence>
<evidence type="ECO:0000256" key="4">
    <source>
        <dbReference type="ARBA" id="ARBA00022553"/>
    </source>
</evidence>
<comment type="caution">
    <text evidence="18">The sequence shown here is derived from an EMBL/GenBank/DDBJ whole genome shotgun (WGS) entry which is preliminary data.</text>
</comment>
<dbReference type="CDD" id="cd16922">
    <property type="entry name" value="HATPase_EvgS-ArcB-TorS-like"/>
    <property type="match status" value="1"/>
</dbReference>
<dbReference type="SMART" id="SM00388">
    <property type="entry name" value="HisKA"/>
    <property type="match status" value="1"/>
</dbReference>
<keyword evidence="19" id="KW-1185">Reference proteome</keyword>
<sequence length="608" mass="67378">MTTEAQKWENRHVREKNARIQAEKLLEQKSSQLFDANEQLEQQVQLKSSKLRAEEKKFTALFHSSIDGIILYTQEGIILDANSTICQLLKLQPDQLIGTNIIDLYPKEFLDQATKAKDEVNQHGHTRFEVTLRCADQTYVPTEISASKFEVDEQTIIQGIIRDITERNKIALDMERASESAIKANEAKSLFLATMSHEIRTPLNGILGFSDILIQSDASDEQRQYLQLIKKSGDILLSIINDILDFSRVESQQIELEMVDFSLTECIEETLDIHAQTAATKNVDLLYSIDEDVPLDLNGDIGRIKQIILNLVSNGLKFTNEGYVVVRASRPNTNSIELTITDTGIGFSPELTEQLFQPFIQADASTTRKYGGTGLGLSICKQLIEAMGGSIHASSTPGEGATFVVKLPYLPALQPVPRIAAHKGTSKLDGTRVLVADDHPINLEFIQAKLNKWGSKISQVLPPILNLSQPVSSPEKPHQYGSATYALIVEDNPINAKLAKLLIERMGLTAHIAHNGKEAIAALIAKQVYSVIFMDMQMPVMDGLVASTKIREGEAGHYYTDTPIIAMTANALAEDKMRCLDAGMNHYLAKPINTKELTRILCKLGIIS</sequence>
<dbReference type="SMART" id="SM00387">
    <property type="entry name" value="HATPase_c"/>
    <property type="match status" value="1"/>
</dbReference>
<dbReference type="InterPro" id="IPR000014">
    <property type="entry name" value="PAS"/>
</dbReference>
<dbReference type="InterPro" id="IPR036097">
    <property type="entry name" value="HisK_dim/P_sf"/>
</dbReference>
<dbReference type="Pfam" id="PF00512">
    <property type="entry name" value="HisKA"/>
    <property type="match status" value="1"/>
</dbReference>
<dbReference type="InterPro" id="IPR001789">
    <property type="entry name" value="Sig_transdc_resp-reg_receiver"/>
</dbReference>
<dbReference type="PRINTS" id="PR00344">
    <property type="entry name" value="BCTRLSENSOR"/>
</dbReference>
<dbReference type="GO" id="GO:0005524">
    <property type="term" value="F:ATP binding"/>
    <property type="evidence" value="ECO:0007669"/>
    <property type="project" value="UniProtKB-KW"/>
</dbReference>
<feature type="modified residue" description="4-aspartylphosphate" evidence="13">
    <location>
        <position position="535"/>
    </location>
</feature>
<dbReference type="SMART" id="SM00448">
    <property type="entry name" value="REC"/>
    <property type="match status" value="1"/>
</dbReference>
<comment type="catalytic activity">
    <reaction evidence="1">
        <text>ATP + protein L-histidine = ADP + protein N-phospho-L-histidine.</text>
        <dbReference type="EC" id="2.7.13.3"/>
    </reaction>
</comment>
<dbReference type="Gene3D" id="3.40.50.2300">
    <property type="match status" value="1"/>
</dbReference>
<evidence type="ECO:0000256" key="5">
    <source>
        <dbReference type="ARBA" id="ARBA00022679"/>
    </source>
</evidence>
<dbReference type="GO" id="GO:0000155">
    <property type="term" value="F:phosphorelay sensor kinase activity"/>
    <property type="evidence" value="ECO:0007669"/>
    <property type="project" value="InterPro"/>
</dbReference>
<dbReference type="CDD" id="cd00130">
    <property type="entry name" value="PAS"/>
    <property type="match status" value="1"/>
</dbReference>
<evidence type="ECO:0000256" key="3">
    <source>
        <dbReference type="ARBA" id="ARBA00012438"/>
    </source>
</evidence>
<dbReference type="PANTHER" id="PTHR45339">
    <property type="entry name" value="HYBRID SIGNAL TRANSDUCTION HISTIDINE KINASE J"/>
    <property type="match status" value="1"/>
</dbReference>
<keyword evidence="10" id="KW-1133">Transmembrane helix</keyword>
<dbReference type="EC" id="2.7.13.3" evidence="3"/>
<dbReference type="CDD" id="cd00082">
    <property type="entry name" value="HisKA"/>
    <property type="match status" value="1"/>
</dbReference>
<evidence type="ECO:0000256" key="9">
    <source>
        <dbReference type="ARBA" id="ARBA00022840"/>
    </source>
</evidence>
<keyword evidence="6" id="KW-0812">Transmembrane</keyword>
<dbReference type="NCBIfam" id="TIGR00229">
    <property type="entry name" value="sensory_box"/>
    <property type="match status" value="1"/>
</dbReference>
<proteinExistence type="predicted"/>
<dbReference type="SUPFAM" id="SSF47384">
    <property type="entry name" value="Homodimeric domain of signal transducing histidine kinase"/>
    <property type="match status" value="1"/>
</dbReference>
<dbReference type="InterPro" id="IPR035965">
    <property type="entry name" value="PAS-like_dom_sf"/>
</dbReference>
<dbReference type="Pfam" id="PF02518">
    <property type="entry name" value="HATPase_c"/>
    <property type="match status" value="1"/>
</dbReference>
<evidence type="ECO:0000259" key="16">
    <source>
        <dbReference type="PROSITE" id="PS50110"/>
    </source>
</evidence>
<evidence type="ECO:0000256" key="7">
    <source>
        <dbReference type="ARBA" id="ARBA00022741"/>
    </source>
</evidence>
<dbReference type="Pfam" id="PF00072">
    <property type="entry name" value="Response_reg"/>
    <property type="match status" value="1"/>
</dbReference>
<keyword evidence="14" id="KW-0175">Coiled coil</keyword>
<evidence type="ECO:0000256" key="10">
    <source>
        <dbReference type="ARBA" id="ARBA00022989"/>
    </source>
</evidence>
<dbReference type="PROSITE" id="PS50109">
    <property type="entry name" value="HIS_KIN"/>
    <property type="match status" value="1"/>
</dbReference>
<evidence type="ECO:0000256" key="8">
    <source>
        <dbReference type="ARBA" id="ARBA00022777"/>
    </source>
</evidence>
<dbReference type="SMART" id="SM00091">
    <property type="entry name" value="PAS"/>
    <property type="match status" value="1"/>
</dbReference>
<dbReference type="RefSeq" id="WP_105043885.1">
    <property type="nucleotide sequence ID" value="NZ_MQWA01000001.1"/>
</dbReference>
<dbReference type="AlphaFoldDB" id="A0A2S7U5C8"/>
<dbReference type="PROSITE" id="PS50110">
    <property type="entry name" value="RESPONSE_REGULATORY"/>
    <property type="match status" value="1"/>
</dbReference>
<evidence type="ECO:0000259" key="15">
    <source>
        <dbReference type="PROSITE" id="PS50109"/>
    </source>
</evidence>
<dbReference type="InterPro" id="IPR004358">
    <property type="entry name" value="Sig_transdc_His_kin-like_C"/>
</dbReference>
<evidence type="ECO:0000256" key="2">
    <source>
        <dbReference type="ARBA" id="ARBA00004370"/>
    </source>
</evidence>
<keyword evidence="9" id="KW-0067">ATP-binding</keyword>
<keyword evidence="5" id="KW-0808">Transferase</keyword>
<dbReference type="Pfam" id="PF13426">
    <property type="entry name" value="PAS_9"/>
    <property type="match status" value="1"/>
</dbReference>
<feature type="domain" description="Histidine kinase" evidence="15">
    <location>
        <begin position="194"/>
        <end position="411"/>
    </location>
</feature>
<dbReference type="Proteomes" id="UP000239907">
    <property type="component" value="Unassembled WGS sequence"/>
</dbReference>
<feature type="domain" description="PAS" evidence="17">
    <location>
        <begin position="54"/>
        <end position="124"/>
    </location>
</feature>
<dbReference type="SUPFAM" id="SSF55874">
    <property type="entry name" value="ATPase domain of HSP90 chaperone/DNA topoisomerase II/histidine kinase"/>
    <property type="match status" value="1"/>
</dbReference>
<name>A0A2S7U5C8_9BACT</name>
<dbReference type="PANTHER" id="PTHR45339:SF1">
    <property type="entry name" value="HYBRID SIGNAL TRANSDUCTION HISTIDINE KINASE J"/>
    <property type="match status" value="1"/>
</dbReference>
<dbReference type="InterPro" id="IPR036890">
    <property type="entry name" value="HATPase_C_sf"/>
</dbReference>
<dbReference type="SUPFAM" id="SSF55785">
    <property type="entry name" value="PYP-like sensor domain (PAS domain)"/>
    <property type="match status" value="1"/>
</dbReference>
<feature type="domain" description="Response regulatory" evidence="16">
    <location>
        <begin position="485"/>
        <end position="605"/>
    </location>
</feature>
<evidence type="ECO:0000256" key="12">
    <source>
        <dbReference type="ARBA" id="ARBA00023136"/>
    </source>
</evidence>
<dbReference type="CDD" id="cd17546">
    <property type="entry name" value="REC_hyHK_CKI1_RcsC-like"/>
    <property type="match status" value="1"/>
</dbReference>
<comment type="subcellular location">
    <subcellularLocation>
        <location evidence="2">Membrane</location>
    </subcellularLocation>
</comment>
<dbReference type="FunFam" id="1.10.287.130:FF:000004">
    <property type="entry name" value="Ethylene receptor 1"/>
    <property type="match status" value="1"/>
</dbReference>
<accession>A0A2S7U5C8</accession>
<dbReference type="InterPro" id="IPR003594">
    <property type="entry name" value="HATPase_dom"/>
</dbReference>
<dbReference type="SUPFAM" id="SSF52172">
    <property type="entry name" value="CheY-like"/>
    <property type="match status" value="1"/>
</dbReference>
<dbReference type="Gene3D" id="1.10.287.130">
    <property type="match status" value="1"/>
</dbReference>
<dbReference type="InterPro" id="IPR003661">
    <property type="entry name" value="HisK_dim/P_dom"/>
</dbReference>
<evidence type="ECO:0000256" key="6">
    <source>
        <dbReference type="ARBA" id="ARBA00022692"/>
    </source>
</evidence>
<keyword evidence="7" id="KW-0547">Nucleotide-binding</keyword>
<keyword evidence="8" id="KW-0418">Kinase</keyword>
<dbReference type="EMBL" id="MQWA01000001">
    <property type="protein sequence ID" value="PQJ29383.1"/>
    <property type="molecule type" value="Genomic_DNA"/>
</dbReference>
<evidence type="ECO:0000256" key="11">
    <source>
        <dbReference type="ARBA" id="ARBA00023012"/>
    </source>
</evidence>
<reference evidence="18 19" key="1">
    <citation type="submission" date="2016-12" db="EMBL/GenBank/DDBJ databases">
        <title>Study of bacterial adaptation to deep sea.</title>
        <authorList>
            <person name="Song J."/>
            <person name="Yoshizawa S."/>
            <person name="Kogure K."/>
        </authorList>
    </citation>
    <scope>NUCLEOTIDE SEQUENCE [LARGE SCALE GENOMIC DNA]</scope>
    <source>
        <strain evidence="18 19">SAORIC-165</strain>
    </source>
</reference>
<evidence type="ECO:0000259" key="17">
    <source>
        <dbReference type="PROSITE" id="PS50112"/>
    </source>
</evidence>
<dbReference type="InterPro" id="IPR011006">
    <property type="entry name" value="CheY-like_superfamily"/>
</dbReference>
<keyword evidence="4 13" id="KW-0597">Phosphoprotein</keyword>
<dbReference type="OrthoDB" id="9815750at2"/>
<feature type="coiled-coil region" evidence="14">
    <location>
        <begin position="23"/>
        <end position="57"/>
    </location>
</feature>
<dbReference type="Gene3D" id="3.30.450.20">
    <property type="entry name" value="PAS domain"/>
    <property type="match status" value="1"/>
</dbReference>
<dbReference type="FunFam" id="3.30.565.10:FF:000010">
    <property type="entry name" value="Sensor histidine kinase RcsC"/>
    <property type="match status" value="1"/>
</dbReference>
<evidence type="ECO:0000313" key="19">
    <source>
        <dbReference type="Proteomes" id="UP000239907"/>
    </source>
</evidence>
<dbReference type="PROSITE" id="PS50112">
    <property type="entry name" value="PAS"/>
    <property type="match status" value="1"/>
</dbReference>
<dbReference type="InterPro" id="IPR001610">
    <property type="entry name" value="PAC"/>
</dbReference>
<gene>
    <name evidence="18" type="ORF">BSZ32_13405</name>
</gene>
<dbReference type="Gene3D" id="3.30.565.10">
    <property type="entry name" value="Histidine kinase-like ATPase, C-terminal domain"/>
    <property type="match status" value="1"/>
</dbReference>
<dbReference type="SMART" id="SM00086">
    <property type="entry name" value="PAC"/>
    <property type="match status" value="1"/>
</dbReference>
<dbReference type="GO" id="GO:0016020">
    <property type="term" value="C:membrane"/>
    <property type="evidence" value="ECO:0007669"/>
    <property type="project" value="UniProtKB-SubCell"/>
</dbReference>
<evidence type="ECO:0000256" key="13">
    <source>
        <dbReference type="PROSITE-ProRule" id="PRU00169"/>
    </source>
</evidence>